<keyword evidence="2" id="KW-1185">Reference proteome</keyword>
<protein>
    <submittedName>
        <fullName evidence="1">Uncharacterized protein</fullName>
    </submittedName>
</protein>
<proteinExistence type="predicted"/>
<organism evidence="1 2">
    <name type="scientific">Phytophthora megakarya</name>
    <dbReference type="NCBI Taxonomy" id="4795"/>
    <lineage>
        <taxon>Eukaryota</taxon>
        <taxon>Sar</taxon>
        <taxon>Stramenopiles</taxon>
        <taxon>Oomycota</taxon>
        <taxon>Peronosporomycetes</taxon>
        <taxon>Peronosporales</taxon>
        <taxon>Peronosporaceae</taxon>
        <taxon>Phytophthora</taxon>
    </lineage>
</organism>
<dbReference type="Proteomes" id="UP000198211">
    <property type="component" value="Unassembled WGS sequence"/>
</dbReference>
<comment type="caution">
    <text evidence="1">The sequence shown here is derived from an EMBL/GenBank/DDBJ whole genome shotgun (WGS) entry which is preliminary data.</text>
</comment>
<evidence type="ECO:0000313" key="1">
    <source>
        <dbReference type="EMBL" id="OWZ03228.1"/>
    </source>
</evidence>
<accession>A0A225VEC5</accession>
<sequence>MKSEKARKFSRVRKAIRLLDEADESQIISLPEEPSADTTDYWQDIYDGLDSDLTNDELDEIEREQLEQGIDFDQLVFNGIDEAIPDLDTTPFPPHNDKIFPQEKKLIGIRGQTFRHPTLFPTKRTFQQAPYSTMSKA</sequence>
<dbReference type="OrthoDB" id="144439at2759"/>
<dbReference type="EMBL" id="NBNE01005646">
    <property type="protein sequence ID" value="OWZ03228.1"/>
    <property type="molecule type" value="Genomic_DNA"/>
</dbReference>
<reference evidence="2" key="1">
    <citation type="submission" date="2017-03" db="EMBL/GenBank/DDBJ databases">
        <title>Phytopthora megakarya and P. palmivora, two closely related causual agents of cacao black pod achieved similar genome size and gene model numbers by different mechanisms.</title>
        <authorList>
            <person name="Ali S."/>
            <person name="Shao J."/>
            <person name="Larry D.J."/>
            <person name="Kronmiller B."/>
            <person name="Shen D."/>
            <person name="Strem M.D."/>
            <person name="Melnick R.L."/>
            <person name="Guiltinan M.J."/>
            <person name="Tyler B.M."/>
            <person name="Meinhardt L.W."/>
            <person name="Bailey B.A."/>
        </authorList>
    </citation>
    <scope>NUCLEOTIDE SEQUENCE [LARGE SCALE GENOMIC DNA]</scope>
    <source>
        <strain evidence="2">zdho120</strain>
    </source>
</reference>
<gene>
    <name evidence="1" type="ORF">PHMEG_00025079</name>
</gene>
<dbReference type="AlphaFoldDB" id="A0A225VEC5"/>
<name>A0A225VEC5_9STRA</name>
<evidence type="ECO:0000313" key="2">
    <source>
        <dbReference type="Proteomes" id="UP000198211"/>
    </source>
</evidence>